<gene>
    <name evidence="1" type="ORF">ENU66_08785</name>
</gene>
<sequence>MFKIVIFVLTYLGIGFQRGFDSNILIDESNLRDYYSGLNFLLTQYSMERPWGYELLASGNFFDNYSDMNFLTFRGSVFYFKDFGKVGNYMESGVDFEWDIFSPYRAFSIIPGIASRIYLDENRKTALIPSWDLHIIISDEGYNLENLPRIRLNTGFWGISLVLMTNLKWRYSATYVQPQSSGIGGWPARPRYMTITENLYAGNSSIRLGRKFGDLLDFHYQLDYHFLPTKNLVNVENLKEKLDPFNREEFAYTGFSHSFKVNLRIKEISIAYNYAFSCRDYKIVDTTQSVLPRSDVGYYHSIEGTIPLMKKASKAGVSCFFRYEINNSNLVEFSYTRKELGAGLYLEL</sequence>
<evidence type="ECO:0000313" key="1">
    <source>
        <dbReference type="EMBL" id="HGL18408.1"/>
    </source>
</evidence>
<reference evidence="1" key="1">
    <citation type="journal article" date="2020" name="mSystems">
        <title>Genome- and Community-Level Interaction Insights into Carbon Utilization and Element Cycling Functions of Hydrothermarchaeota in Hydrothermal Sediment.</title>
        <authorList>
            <person name="Zhou Z."/>
            <person name="Liu Y."/>
            <person name="Xu W."/>
            <person name="Pan J."/>
            <person name="Luo Z.H."/>
            <person name="Li M."/>
        </authorList>
    </citation>
    <scope>NUCLEOTIDE SEQUENCE [LARGE SCALE GENOMIC DNA]</scope>
    <source>
        <strain evidence="1">SpSt-69</strain>
    </source>
</reference>
<protein>
    <submittedName>
        <fullName evidence="1">Uncharacterized protein</fullName>
    </submittedName>
</protein>
<organism evidence="1">
    <name type="scientific">candidate division WOR-3 bacterium</name>
    <dbReference type="NCBI Taxonomy" id="2052148"/>
    <lineage>
        <taxon>Bacteria</taxon>
        <taxon>Bacteria division WOR-3</taxon>
    </lineage>
</organism>
<comment type="caution">
    <text evidence="1">The sequence shown here is derived from an EMBL/GenBank/DDBJ whole genome shotgun (WGS) entry which is preliminary data.</text>
</comment>
<dbReference type="EMBL" id="DTDJ01000051">
    <property type="protein sequence ID" value="HGL18408.1"/>
    <property type="molecule type" value="Genomic_DNA"/>
</dbReference>
<name>A0A7V3ZZB2_UNCW3</name>
<dbReference type="AlphaFoldDB" id="A0A7V3ZZB2"/>
<proteinExistence type="predicted"/>
<accession>A0A7V3ZZB2</accession>